<dbReference type="InterPro" id="IPR020472">
    <property type="entry name" value="WD40_PAC1"/>
</dbReference>
<evidence type="ECO:0000256" key="3">
    <source>
        <dbReference type="ARBA" id="ARBA00037984"/>
    </source>
</evidence>
<evidence type="ECO:0000256" key="5">
    <source>
        <dbReference type="SAM" id="Coils"/>
    </source>
</evidence>
<dbReference type="GO" id="GO:0036064">
    <property type="term" value="C:ciliary basal body"/>
    <property type="evidence" value="ECO:0007669"/>
    <property type="project" value="TreeGrafter"/>
</dbReference>
<evidence type="ECO:0000256" key="4">
    <source>
        <dbReference type="PROSITE-ProRule" id="PRU00221"/>
    </source>
</evidence>
<keyword evidence="1 4" id="KW-0853">WD repeat</keyword>
<comment type="caution">
    <text evidence="7">The sequence shown here is derived from an EMBL/GenBank/DDBJ whole genome shotgun (WGS) entry which is preliminary data.</text>
</comment>
<sequence length="439" mass="48782">MSSKTQASDQDPVLFHRLRGLKAPISALAFSPATKLVAAASLDHSVFTWNFGSNDKDKTAIKYAGHSDGVLDLDFSGPGRLLASCSRDRTVRIWIASSTRCDSSVFRAHSAPVRSVEFSPFDSQKLITASDDKSIKFWTVNRHEFITSIAEHTNWVRSARYSPDGRMIASCSDDKTIRLFDERTGATIHVFGKEPKGFAQHIAFHPSGTCLGAGTSDNKVKIYDIRMQKLQQLYSSHEAPVTKVSFHASGNYIVSSSQDGSLRMFDLLEARPIYDLRGHNKPVNAVTFSPKGEYLASGGDDNVVFIWKTNIDEKDRGLRPNSAQQYEEKIQETKRELAKCDVLSEKMKNKENQAKGPATNSKPPPSTSKGDTEISTGKLLQENQELREENEQLKEELADTSMKVEALTETVILMEKRITLLEDQLKLSASMADISLGER</sequence>
<dbReference type="PANTHER" id="PTHR44019">
    <property type="entry name" value="WD REPEAT-CONTAINING PROTEIN 55"/>
    <property type="match status" value="1"/>
</dbReference>
<keyword evidence="5" id="KW-0175">Coiled coil</keyword>
<dbReference type="SMART" id="SM00320">
    <property type="entry name" value="WD40"/>
    <property type="match status" value="7"/>
</dbReference>
<name>A0A553NBB2_TIGCA</name>
<dbReference type="PRINTS" id="PR00320">
    <property type="entry name" value="GPROTEINBRPT"/>
</dbReference>
<dbReference type="Pfam" id="PF00400">
    <property type="entry name" value="WD40"/>
    <property type="match status" value="7"/>
</dbReference>
<keyword evidence="2" id="KW-0677">Repeat</keyword>
<reference evidence="7 8" key="1">
    <citation type="journal article" date="2018" name="Nat. Ecol. Evol.">
        <title>Genomic signatures of mitonuclear coevolution across populations of Tigriopus californicus.</title>
        <authorList>
            <person name="Barreto F.S."/>
            <person name="Watson E.T."/>
            <person name="Lima T.G."/>
            <person name="Willett C.S."/>
            <person name="Edmands S."/>
            <person name="Li W."/>
            <person name="Burton R.S."/>
        </authorList>
    </citation>
    <scope>NUCLEOTIDE SEQUENCE [LARGE SCALE GENOMIC DNA]</scope>
    <source>
        <strain evidence="7 8">San Diego</strain>
    </source>
</reference>
<protein>
    <submittedName>
        <fullName evidence="7">Uncharacterized protein</fullName>
    </submittedName>
</protein>
<dbReference type="Gene3D" id="2.130.10.10">
    <property type="entry name" value="YVTN repeat-like/Quinoprotein amine dehydrogenase"/>
    <property type="match status" value="3"/>
</dbReference>
<evidence type="ECO:0000313" key="7">
    <source>
        <dbReference type="EMBL" id="TRY62723.1"/>
    </source>
</evidence>
<comment type="similarity">
    <text evidence="3">Belongs to the WD repeat POC1 family.</text>
</comment>
<feature type="repeat" description="WD" evidence="4">
    <location>
        <begin position="234"/>
        <end position="275"/>
    </location>
</feature>
<dbReference type="EMBL" id="VCGU01000458">
    <property type="protein sequence ID" value="TRY62723.1"/>
    <property type="molecule type" value="Genomic_DNA"/>
</dbReference>
<dbReference type="GO" id="GO:0005814">
    <property type="term" value="C:centriole"/>
    <property type="evidence" value="ECO:0007669"/>
    <property type="project" value="TreeGrafter"/>
</dbReference>
<dbReference type="Proteomes" id="UP000318571">
    <property type="component" value="Chromosome 10"/>
</dbReference>
<evidence type="ECO:0000256" key="1">
    <source>
        <dbReference type="ARBA" id="ARBA00022574"/>
    </source>
</evidence>
<dbReference type="PROSITE" id="PS50294">
    <property type="entry name" value="WD_REPEATS_REGION"/>
    <property type="match status" value="6"/>
</dbReference>
<dbReference type="InterPro" id="IPR015943">
    <property type="entry name" value="WD40/YVTN_repeat-like_dom_sf"/>
</dbReference>
<evidence type="ECO:0000256" key="6">
    <source>
        <dbReference type="SAM" id="MobiDB-lite"/>
    </source>
</evidence>
<evidence type="ECO:0000256" key="2">
    <source>
        <dbReference type="ARBA" id="ARBA00022737"/>
    </source>
</evidence>
<dbReference type="GO" id="GO:0060271">
    <property type="term" value="P:cilium assembly"/>
    <property type="evidence" value="ECO:0007669"/>
    <property type="project" value="TreeGrafter"/>
</dbReference>
<feature type="repeat" description="WD" evidence="4">
    <location>
        <begin position="276"/>
        <end position="308"/>
    </location>
</feature>
<dbReference type="CDD" id="cd00200">
    <property type="entry name" value="WD40"/>
    <property type="match status" value="1"/>
</dbReference>
<dbReference type="OrthoDB" id="10264588at2759"/>
<gene>
    <name evidence="7" type="ORF">TCAL_08195</name>
</gene>
<feature type="repeat" description="WD" evidence="4">
    <location>
        <begin position="18"/>
        <end position="59"/>
    </location>
</feature>
<dbReference type="PANTHER" id="PTHR44019:SF8">
    <property type="entry name" value="POC1 CENTRIOLAR PROTEIN HOMOLOG"/>
    <property type="match status" value="1"/>
</dbReference>
<dbReference type="STRING" id="6832.A0A553NBB2"/>
<organism evidence="7 8">
    <name type="scientific">Tigriopus californicus</name>
    <name type="common">Marine copepod</name>
    <dbReference type="NCBI Taxonomy" id="6832"/>
    <lineage>
        <taxon>Eukaryota</taxon>
        <taxon>Metazoa</taxon>
        <taxon>Ecdysozoa</taxon>
        <taxon>Arthropoda</taxon>
        <taxon>Crustacea</taxon>
        <taxon>Multicrustacea</taxon>
        <taxon>Hexanauplia</taxon>
        <taxon>Copepoda</taxon>
        <taxon>Harpacticoida</taxon>
        <taxon>Harpacticidae</taxon>
        <taxon>Tigriopus</taxon>
    </lineage>
</organism>
<dbReference type="InterPro" id="IPR036322">
    <property type="entry name" value="WD40_repeat_dom_sf"/>
</dbReference>
<dbReference type="PROSITE" id="PS50082">
    <property type="entry name" value="WD_REPEATS_2"/>
    <property type="match status" value="6"/>
</dbReference>
<dbReference type="OMA" id="MIKFHPK"/>
<dbReference type="SUPFAM" id="SSF50978">
    <property type="entry name" value="WD40 repeat-like"/>
    <property type="match status" value="1"/>
</dbReference>
<feature type="coiled-coil region" evidence="5">
    <location>
        <begin position="376"/>
        <end position="424"/>
    </location>
</feature>
<feature type="repeat" description="WD" evidence="4">
    <location>
        <begin position="106"/>
        <end position="148"/>
    </location>
</feature>
<dbReference type="AlphaFoldDB" id="A0A553NBB2"/>
<dbReference type="InterPro" id="IPR050505">
    <property type="entry name" value="WDR55/POC1"/>
</dbReference>
<keyword evidence="8" id="KW-1185">Reference proteome</keyword>
<proteinExistence type="inferred from homology"/>
<feature type="repeat" description="WD" evidence="4">
    <location>
        <begin position="149"/>
        <end position="190"/>
    </location>
</feature>
<feature type="region of interest" description="Disordered" evidence="6">
    <location>
        <begin position="348"/>
        <end position="374"/>
    </location>
</feature>
<dbReference type="InterPro" id="IPR001680">
    <property type="entry name" value="WD40_rpt"/>
</dbReference>
<feature type="repeat" description="WD" evidence="4">
    <location>
        <begin position="63"/>
        <end position="94"/>
    </location>
</feature>
<evidence type="ECO:0000313" key="8">
    <source>
        <dbReference type="Proteomes" id="UP000318571"/>
    </source>
</evidence>
<accession>A0A553NBB2</accession>